<dbReference type="Pfam" id="PF02897">
    <property type="entry name" value="Peptidase_S9_N"/>
    <property type="match status" value="1"/>
</dbReference>
<dbReference type="SUPFAM" id="SSF50993">
    <property type="entry name" value="Peptidase/esterase 'gauge' domain"/>
    <property type="match status" value="1"/>
</dbReference>
<evidence type="ECO:0000256" key="1">
    <source>
        <dbReference type="ARBA" id="ARBA00001070"/>
    </source>
</evidence>
<dbReference type="GO" id="GO:0006508">
    <property type="term" value="P:proteolysis"/>
    <property type="evidence" value="ECO:0007669"/>
    <property type="project" value="UniProtKB-KW"/>
</dbReference>
<keyword evidence="3" id="KW-0645">Protease</keyword>
<dbReference type="PANTHER" id="PTHR42881:SF2">
    <property type="entry name" value="PROLYL ENDOPEPTIDASE"/>
    <property type="match status" value="1"/>
</dbReference>
<keyword evidence="5" id="KW-0720">Serine protease</keyword>
<dbReference type="RefSeq" id="WP_070728719.1">
    <property type="nucleotide sequence ID" value="NZ_MDZB01000112.1"/>
</dbReference>
<dbReference type="InterPro" id="IPR051167">
    <property type="entry name" value="Prolyl_oligopep/macrocyclase"/>
</dbReference>
<accession>A0A1G1T280</accession>
<feature type="domain" description="Peptidase S9 prolyl oligopeptidase catalytic" evidence="7">
    <location>
        <begin position="509"/>
        <end position="715"/>
    </location>
</feature>
<dbReference type="AlphaFoldDB" id="A0A1G1T280"/>
<dbReference type="InterPro" id="IPR001375">
    <property type="entry name" value="Peptidase_S9_cat"/>
</dbReference>
<protein>
    <recommendedName>
        <fullName evidence="2">prolyl oligopeptidase</fullName>
        <ecNumber evidence="2">3.4.21.26</ecNumber>
    </recommendedName>
</protein>
<evidence type="ECO:0000259" key="7">
    <source>
        <dbReference type="Pfam" id="PF00326"/>
    </source>
</evidence>
<dbReference type="SUPFAM" id="SSF53474">
    <property type="entry name" value="alpha/beta-Hydrolases"/>
    <property type="match status" value="1"/>
</dbReference>
<evidence type="ECO:0000256" key="4">
    <source>
        <dbReference type="ARBA" id="ARBA00022801"/>
    </source>
</evidence>
<dbReference type="Proteomes" id="UP000176294">
    <property type="component" value="Unassembled WGS sequence"/>
</dbReference>
<name>A0A1G1T280_9BACT</name>
<proteinExistence type="predicted"/>
<organism evidence="9 10">
    <name type="scientific">Hymenobacter lapidarius</name>
    <dbReference type="NCBI Taxonomy" id="1908237"/>
    <lineage>
        <taxon>Bacteria</taxon>
        <taxon>Pseudomonadati</taxon>
        <taxon>Bacteroidota</taxon>
        <taxon>Cytophagia</taxon>
        <taxon>Cytophagales</taxon>
        <taxon>Hymenobacteraceae</taxon>
        <taxon>Hymenobacter</taxon>
    </lineage>
</organism>
<gene>
    <name evidence="9" type="ORF">BEN47_15590</name>
</gene>
<feature type="chain" id="PRO_5009578845" description="prolyl oligopeptidase" evidence="6">
    <location>
        <begin position="27"/>
        <end position="730"/>
    </location>
</feature>
<dbReference type="Pfam" id="PF00326">
    <property type="entry name" value="Peptidase_S9"/>
    <property type="match status" value="1"/>
</dbReference>
<evidence type="ECO:0000313" key="9">
    <source>
        <dbReference type="EMBL" id="OGX84991.1"/>
    </source>
</evidence>
<dbReference type="EMBL" id="MDZB01000112">
    <property type="protein sequence ID" value="OGX84991.1"/>
    <property type="molecule type" value="Genomic_DNA"/>
</dbReference>
<feature type="signal peptide" evidence="6">
    <location>
        <begin position="1"/>
        <end position="26"/>
    </location>
</feature>
<dbReference type="GO" id="GO:0070012">
    <property type="term" value="F:oligopeptidase activity"/>
    <property type="evidence" value="ECO:0007669"/>
    <property type="project" value="TreeGrafter"/>
</dbReference>
<evidence type="ECO:0000313" key="10">
    <source>
        <dbReference type="Proteomes" id="UP000176294"/>
    </source>
</evidence>
<reference evidence="9 10" key="1">
    <citation type="submission" date="2016-08" db="EMBL/GenBank/DDBJ databases">
        <title>Hymenobacter coccineus sp. nov., Hymenobacter lapidarius sp. nov. and Hymenobacter glacialis sp. nov., isolated from Antarctic soil.</title>
        <authorList>
            <person name="Sedlacek I."/>
            <person name="Kralova S."/>
            <person name="Kyrova K."/>
            <person name="Maslanova I."/>
            <person name="Stankova E."/>
            <person name="Vrbovska V."/>
            <person name="Nemec M."/>
            <person name="Bartak M."/>
            <person name="Svec P."/>
            <person name="Busse H.-J."/>
            <person name="Pantucek R."/>
        </authorList>
    </citation>
    <scope>NUCLEOTIDE SEQUENCE [LARGE SCALE GENOMIC DNA]</scope>
    <source>
        <strain evidence="9 10">CCM 8643</strain>
    </source>
</reference>
<dbReference type="InterPro" id="IPR023302">
    <property type="entry name" value="Pept_S9A_N"/>
</dbReference>
<evidence type="ECO:0000259" key="8">
    <source>
        <dbReference type="Pfam" id="PF02897"/>
    </source>
</evidence>
<dbReference type="EC" id="3.4.21.26" evidence="2"/>
<dbReference type="STRING" id="1908237.BEN47_15590"/>
<dbReference type="OrthoDB" id="9801421at2"/>
<keyword evidence="6" id="KW-0732">Signal</keyword>
<dbReference type="InterPro" id="IPR029058">
    <property type="entry name" value="AB_hydrolase_fold"/>
</dbReference>
<evidence type="ECO:0000256" key="2">
    <source>
        <dbReference type="ARBA" id="ARBA00011897"/>
    </source>
</evidence>
<sequence>MKQLYLATGVALSVFALGVGPGTAQSLPPAAPSVPATDTYFGTVVTDPYRNLENLQDPAVLAWMKAQADHARRTLDAIPGRAGLIAKMQEIDGRRAAGVYGLQIADNDRYFYFKLRPEDQQAKLYCREGYQGAEVLLFDPETAEKGKVFTINNFAASQDGSKVSLALSEKGAEVGEVRILNVNTRQFYPERLLRARSAGAWLPDHNSFTYTPYNNADVKDPAARLNTQAYRHRVGTPVSEDQALFSAKINPELSITPNVYPTLAYERNSGFVLGILGSVSRYLNVYYAPVAALAKPAIAWKPLFRPEQEVTVFTSDGRDFYFLTSKNAPRQRLMRMAVAQPDVAKAEVLVAESADEAFDGQLRVTKDGLYFVRTRNGVEAKLYFVARGTTKVQEIKLPQPAGALALEAKNAQSSELWVVPRGWNSAQKRYRYVAATRQFQKEMLSSEVAYPEYAELVVEELLVPSHDGVRVPVSLMYKKGTPRDGRAPVLIRGYGAYASSQSPLFDPSGALLWAQQGGIVAVAHVRGGGELGEAWHKAGMKTTKPNTWKDLIVTAEYLVKNRYTAPGRIAINSASAGGIMIGRAMTERPDLFAAAIPQVGSMNPIRLENSPNGPVNTPEYGTVQKEDEARAMLEMDSFHHLKPGMNYPATLVTAGFNDPRVIAWEPAKFAARLQASTASGKPVLFLTDYEAGHGIGNSKQKNYEAQADVLAFGLWQTGHPAFQPVAAAAK</sequence>
<dbReference type="Gene3D" id="2.130.10.120">
    <property type="entry name" value="Prolyl oligopeptidase, N-terminal domain"/>
    <property type="match status" value="1"/>
</dbReference>
<evidence type="ECO:0000256" key="6">
    <source>
        <dbReference type="SAM" id="SignalP"/>
    </source>
</evidence>
<evidence type="ECO:0000256" key="5">
    <source>
        <dbReference type="ARBA" id="ARBA00022825"/>
    </source>
</evidence>
<evidence type="ECO:0000256" key="3">
    <source>
        <dbReference type="ARBA" id="ARBA00022670"/>
    </source>
</evidence>
<dbReference type="GO" id="GO:0005829">
    <property type="term" value="C:cytosol"/>
    <property type="evidence" value="ECO:0007669"/>
    <property type="project" value="TreeGrafter"/>
</dbReference>
<dbReference type="Gene3D" id="3.40.50.1820">
    <property type="entry name" value="alpha/beta hydrolase"/>
    <property type="match status" value="1"/>
</dbReference>
<keyword evidence="4" id="KW-0378">Hydrolase</keyword>
<comment type="caution">
    <text evidence="9">The sequence shown here is derived from an EMBL/GenBank/DDBJ whole genome shotgun (WGS) entry which is preliminary data.</text>
</comment>
<dbReference type="PRINTS" id="PR00862">
    <property type="entry name" value="PROLIGOPTASE"/>
</dbReference>
<dbReference type="InterPro" id="IPR002470">
    <property type="entry name" value="Peptidase_S9A"/>
</dbReference>
<comment type="catalytic activity">
    <reaction evidence="1">
        <text>Hydrolysis of Pro-|-Xaa &gt;&gt; Ala-|-Xaa in oligopeptides.</text>
        <dbReference type="EC" id="3.4.21.26"/>
    </reaction>
</comment>
<keyword evidence="10" id="KW-1185">Reference proteome</keyword>
<dbReference type="PANTHER" id="PTHR42881">
    <property type="entry name" value="PROLYL ENDOPEPTIDASE"/>
    <property type="match status" value="1"/>
</dbReference>
<feature type="domain" description="Peptidase S9A N-terminal" evidence="8">
    <location>
        <begin position="29"/>
        <end position="413"/>
    </location>
</feature>
<dbReference type="GO" id="GO:0004252">
    <property type="term" value="F:serine-type endopeptidase activity"/>
    <property type="evidence" value="ECO:0007669"/>
    <property type="project" value="UniProtKB-EC"/>
</dbReference>